<dbReference type="AlphaFoldDB" id="A0AAN7A0U1"/>
<evidence type="ECO:0000256" key="2">
    <source>
        <dbReference type="SAM" id="Phobius"/>
    </source>
</evidence>
<protein>
    <submittedName>
        <fullName evidence="3">Uncharacterized protein</fullName>
    </submittedName>
</protein>
<dbReference type="EMBL" id="MU866636">
    <property type="protein sequence ID" value="KAK4171126.1"/>
    <property type="molecule type" value="Genomic_DNA"/>
</dbReference>
<name>A0AAN7A0U1_9PEZI</name>
<evidence type="ECO:0000256" key="1">
    <source>
        <dbReference type="SAM" id="MobiDB-lite"/>
    </source>
</evidence>
<sequence>MDTAAIITLIGVVISVLPPILAIWRCYCRRKCTKCLVDLEARQRPTLPSANSPPTQTPAHTTEQPTTIFDREGPDFIPTGPYKADGVTRVLSSRVNSTGTLRSSAPHSSLPVGVSRVKGCCQTERGAGQPS</sequence>
<keyword evidence="4" id="KW-1185">Reference proteome</keyword>
<gene>
    <name evidence="3" type="ORF">QBC36DRAFT_340586</name>
</gene>
<dbReference type="Proteomes" id="UP001302321">
    <property type="component" value="Unassembled WGS sequence"/>
</dbReference>
<proteinExistence type="predicted"/>
<reference evidence="3" key="2">
    <citation type="submission" date="2023-05" db="EMBL/GenBank/DDBJ databases">
        <authorList>
            <consortium name="Lawrence Berkeley National Laboratory"/>
            <person name="Steindorff A."/>
            <person name="Hensen N."/>
            <person name="Bonometti L."/>
            <person name="Westerberg I."/>
            <person name="Brannstrom I.O."/>
            <person name="Guillou S."/>
            <person name="Cros-Aarteil S."/>
            <person name="Calhoun S."/>
            <person name="Haridas S."/>
            <person name="Kuo A."/>
            <person name="Mondo S."/>
            <person name="Pangilinan J."/>
            <person name="Riley R."/>
            <person name="Labutti K."/>
            <person name="Andreopoulos B."/>
            <person name="Lipzen A."/>
            <person name="Chen C."/>
            <person name="Yanf M."/>
            <person name="Daum C."/>
            <person name="Ng V."/>
            <person name="Clum A."/>
            <person name="Ohm R."/>
            <person name="Martin F."/>
            <person name="Silar P."/>
            <person name="Natvig D."/>
            <person name="Lalanne C."/>
            <person name="Gautier V."/>
            <person name="Ament-Velasquez S.L."/>
            <person name="Kruys A."/>
            <person name="Hutchinson M.I."/>
            <person name="Powell A.J."/>
            <person name="Barry K."/>
            <person name="Miller A.N."/>
            <person name="Grigoriev I.V."/>
            <person name="Debuchy R."/>
            <person name="Gladieux P."/>
            <person name="Thoren M.H."/>
            <person name="Johannesson H."/>
        </authorList>
    </citation>
    <scope>NUCLEOTIDE SEQUENCE</scope>
    <source>
        <strain evidence="3">CBS 892.96</strain>
    </source>
</reference>
<accession>A0AAN7A0U1</accession>
<evidence type="ECO:0000313" key="3">
    <source>
        <dbReference type="EMBL" id="KAK4171126.1"/>
    </source>
</evidence>
<keyword evidence="2" id="KW-0472">Membrane</keyword>
<feature type="region of interest" description="Disordered" evidence="1">
    <location>
        <begin position="43"/>
        <end position="84"/>
    </location>
</feature>
<reference evidence="3" key="1">
    <citation type="journal article" date="2023" name="Mol. Phylogenet. Evol.">
        <title>Genome-scale phylogeny and comparative genomics of the fungal order Sordariales.</title>
        <authorList>
            <person name="Hensen N."/>
            <person name="Bonometti L."/>
            <person name="Westerberg I."/>
            <person name="Brannstrom I.O."/>
            <person name="Guillou S."/>
            <person name="Cros-Aarteil S."/>
            <person name="Calhoun S."/>
            <person name="Haridas S."/>
            <person name="Kuo A."/>
            <person name="Mondo S."/>
            <person name="Pangilinan J."/>
            <person name="Riley R."/>
            <person name="LaButti K."/>
            <person name="Andreopoulos B."/>
            <person name="Lipzen A."/>
            <person name="Chen C."/>
            <person name="Yan M."/>
            <person name="Daum C."/>
            <person name="Ng V."/>
            <person name="Clum A."/>
            <person name="Steindorff A."/>
            <person name="Ohm R.A."/>
            <person name="Martin F."/>
            <person name="Silar P."/>
            <person name="Natvig D.O."/>
            <person name="Lalanne C."/>
            <person name="Gautier V."/>
            <person name="Ament-Velasquez S.L."/>
            <person name="Kruys A."/>
            <person name="Hutchinson M.I."/>
            <person name="Powell A.J."/>
            <person name="Barry K."/>
            <person name="Miller A.N."/>
            <person name="Grigoriev I.V."/>
            <person name="Debuchy R."/>
            <person name="Gladieux P."/>
            <person name="Hiltunen Thoren M."/>
            <person name="Johannesson H."/>
        </authorList>
    </citation>
    <scope>NUCLEOTIDE SEQUENCE</scope>
    <source>
        <strain evidence="3">CBS 892.96</strain>
    </source>
</reference>
<organism evidence="3 4">
    <name type="scientific">Triangularia setosa</name>
    <dbReference type="NCBI Taxonomy" id="2587417"/>
    <lineage>
        <taxon>Eukaryota</taxon>
        <taxon>Fungi</taxon>
        <taxon>Dikarya</taxon>
        <taxon>Ascomycota</taxon>
        <taxon>Pezizomycotina</taxon>
        <taxon>Sordariomycetes</taxon>
        <taxon>Sordariomycetidae</taxon>
        <taxon>Sordariales</taxon>
        <taxon>Podosporaceae</taxon>
        <taxon>Triangularia</taxon>
    </lineage>
</organism>
<keyword evidence="2" id="KW-0812">Transmembrane</keyword>
<feature type="transmembrane region" description="Helical" evidence="2">
    <location>
        <begin position="6"/>
        <end position="24"/>
    </location>
</feature>
<evidence type="ECO:0000313" key="4">
    <source>
        <dbReference type="Proteomes" id="UP001302321"/>
    </source>
</evidence>
<feature type="compositionally biased region" description="Polar residues" evidence="1">
    <location>
        <begin position="46"/>
        <end position="67"/>
    </location>
</feature>
<keyword evidence="2" id="KW-1133">Transmembrane helix</keyword>
<comment type="caution">
    <text evidence="3">The sequence shown here is derived from an EMBL/GenBank/DDBJ whole genome shotgun (WGS) entry which is preliminary data.</text>
</comment>